<proteinExistence type="predicted"/>
<dbReference type="Pfam" id="PF04965">
    <property type="entry name" value="GPW_gp25"/>
    <property type="match status" value="1"/>
</dbReference>
<dbReference type="Gene3D" id="3.10.450.40">
    <property type="match status" value="1"/>
</dbReference>
<dbReference type="STRING" id="927083.DB32_003233"/>
<evidence type="ECO:0000259" key="1">
    <source>
        <dbReference type="Pfam" id="PF04965"/>
    </source>
</evidence>
<accession>A0A0F6SF01</accession>
<keyword evidence="3" id="KW-1185">Reference proteome</keyword>
<dbReference type="KEGG" id="samy:DB32_003233"/>
<evidence type="ECO:0000313" key="2">
    <source>
        <dbReference type="EMBL" id="AKF06084.1"/>
    </source>
</evidence>
<feature type="domain" description="IraD/Gp25-like" evidence="1">
    <location>
        <begin position="52"/>
        <end position="131"/>
    </location>
</feature>
<gene>
    <name evidence="2" type="ORF">DB32_003233</name>
</gene>
<reference evidence="2 3" key="1">
    <citation type="submission" date="2015-03" db="EMBL/GenBank/DDBJ databases">
        <title>Genome assembly of Sandaracinus amylolyticus DSM 53668.</title>
        <authorList>
            <person name="Sharma G."/>
            <person name="Subramanian S."/>
        </authorList>
    </citation>
    <scope>NUCLEOTIDE SEQUENCE [LARGE SCALE GENOMIC DNA]</scope>
    <source>
        <strain evidence="2 3">DSM 53668</strain>
    </source>
</reference>
<dbReference type="AlphaFoldDB" id="A0A0F6SF01"/>
<dbReference type="Proteomes" id="UP000034883">
    <property type="component" value="Chromosome"/>
</dbReference>
<organism evidence="2 3">
    <name type="scientific">Sandaracinus amylolyticus</name>
    <dbReference type="NCBI Taxonomy" id="927083"/>
    <lineage>
        <taxon>Bacteria</taxon>
        <taxon>Pseudomonadati</taxon>
        <taxon>Myxococcota</taxon>
        <taxon>Polyangia</taxon>
        <taxon>Polyangiales</taxon>
        <taxon>Sandaracinaceae</taxon>
        <taxon>Sandaracinus</taxon>
    </lineage>
</organism>
<dbReference type="EMBL" id="CP011125">
    <property type="protein sequence ID" value="AKF06084.1"/>
    <property type="molecule type" value="Genomic_DNA"/>
</dbReference>
<sequence>MSDLVRDAIAAELALLERELPTPAAPFGYGADLSCASDLTPTMESVDPFSTRAIAEAAARRLDTPRGSLVDDPDYGLDLRSYLNRGTTAADINTLADRVRTEVAKDDRIARVRVVVTPSADGSELRVALQIQPVDANAGPFSLTLAVTSAGVLIEELR</sequence>
<dbReference type="InterPro" id="IPR007048">
    <property type="entry name" value="IraD/Gp25-like"/>
</dbReference>
<protein>
    <recommendedName>
        <fullName evidence="1">IraD/Gp25-like domain-containing protein</fullName>
    </recommendedName>
</protein>
<evidence type="ECO:0000313" key="3">
    <source>
        <dbReference type="Proteomes" id="UP000034883"/>
    </source>
</evidence>
<dbReference type="SUPFAM" id="SSF160719">
    <property type="entry name" value="gpW/gp25-like"/>
    <property type="match status" value="1"/>
</dbReference>
<dbReference type="OrthoDB" id="26843at2"/>
<name>A0A0F6SF01_9BACT</name>
<dbReference type="RefSeq" id="WP_053233293.1">
    <property type="nucleotide sequence ID" value="NZ_CP011125.1"/>
</dbReference>